<feature type="region of interest" description="Disordered" evidence="1">
    <location>
        <begin position="320"/>
        <end position="361"/>
    </location>
</feature>
<evidence type="ECO:0000313" key="2">
    <source>
        <dbReference type="EMBL" id="CCE89025.1"/>
    </source>
</evidence>
<dbReference type="HOGENOM" id="CLU_485798_0_0_1"/>
<keyword evidence="3" id="KW-1185">Reference proteome</keyword>
<protein>
    <submittedName>
        <fullName evidence="2">Piso0_001823 protein</fullName>
    </submittedName>
</protein>
<feature type="compositionally biased region" description="Basic and acidic residues" evidence="1">
    <location>
        <begin position="66"/>
        <end position="78"/>
    </location>
</feature>
<evidence type="ECO:0000313" key="3">
    <source>
        <dbReference type="Proteomes" id="UP000005222"/>
    </source>
</evidence>
<gene>
    <name evidence="2" type="primary">Piso0_001823</name>
    <name evidence="2" type="ORF">GNLVRS01_PISO0F14833g</name>
</gene>
<feature type="compositionally biased region" description="Basic and acidic residues" evidence="1">
    <location>
        <begin position="344"/>
        <end position="358"/>
    </location>
</feature>
<dbReference type="EMBL" id="FO082054">
    <property type="protein sequence ID" value="CCE89025.1"/>
    <property type="molecule type" value="Genomic_DNA"/>
</dbReference>
<dbReference type="OMA" id="RQEINMF"/>
<proteinExistence type="predicted"/>
<evidence type="ECO:0000256" key="1">
    <source>
        <dbReference type="SAM" id="MobiDB-lite"/>
    </source>
</evidence>
<feature type="compositionally biased region" description="Polar residues" evidence="1">
    <location>
        <begin position="454"/>
        <end position="481"/>
    </location>
</feature>
<dbReference type="eggNOG" id="ENOG502RQ1U">
    <property type="taxonomic scope" value="Eukaryota"/>
</dbReference>
<dbReference type="InParanoid" id="G8YLU1"/>
<name>G8YLU1_PICSO</name>
<accession>G8YLU1</accession>
<feature type="compositionally biased region" description="Basic and acidic residues" evidence="1">
    <location>
        <begin position="487"/>
        <end position="497"/>
    </location>
</feature>
<dbReference type="AlphaFoldDB" id="G8YLU1"/>
<dbReference type="Proteomes" id="UP000005222">
    <property type="component" value="Chromosome F"/>
</dbReference>
<feature type="region of interest" description="Disordered" evidence="1">
    <location>
        <begin position="55"/>
        <end position="78"/>
    </location>
</feature>
<reference evidence="2 3" key="1">
    <citation type="journal article" date="2012" name="G3 (Bethesda)">
        <title>Pichia sorbitophila, an interspecies yeast hybrid reveals early steps of genome resolution following polyploidization.</title>
        <authorList>
            <person name="Leh Louis V."/>
            <person name="Despons L."/>
            <person name="Friedrich A."/>
            <person name="Martin T."/>
            <person name="Durrens P."/>
            <person name="Casaregola S."/>
            <person name="Neuveglise C."/>
            <person name="Fairhead C."/>
            <person name="Marck C."/>
            <person name="Cruz J.A."/>
            <person name="Straub M.L."/>
            <person name="Kugler V."/>
            <person name="Sacerdot C."/>
            <person name="Uzunov Z."/>
            <person name="Thierry A."/>
            <person name="Weiss S."/>
            <person name="Bleykasten C."/>
            <person name="De Montigny J."/>
            <person name="Jacques N."/>
            <person name="Jung P."/>
            <person name="Lemaire M."/>
            <person name="Mallet S."/>
            <person name="Morel G."/>
            <person name="Richard G.F."/>
            <person name="Sarkar A."/>
            <person name="Savel G."/>
            <person name="Schacherer J."/>
            <person name="Seret M.L."/>
            <person name="Talla E."/>
            <person name="Samson G."/>
            <person name="Jubin C."/>
            <person name="Poulain J."/>
            <person name="Vacherie B."/>
            <person name="Barbe V."/>
            <person name="Pelletier E."/>
            <person name="Sherman D.J."/>
            <person name="Westhof E."/>
            <person name="Weissenbach J."/>
            <person name="Baret P.V."/>
            <person name="Wincker P."/>
            <person name="Gaillardin C."/>
            <person name="Dujon B."/>
            <person name="Souciet J.L."/>
        </authorList>
    </citation>
    <scope>NUCLEOTIDE SEQUENCE [LARGE SCALE GENOMIC DNA]</scope>
    <source>
        <strain evidence="3">ATCC MYA-4447 / BCRC 22081 / CBS 7064 / NBRC 10061 / NRRL Y-12695</strain>
    </source>
</reference>
<organism evidence="2 3">
    <name type="scientific">Pichia sorbitophila (strain ATCC MYA-4447 / BCRC 22081 / CBS 7064 / NBRC 10061 / NRRL Y-12695)</name>
    <name type="common">Hybrid yeast</name>
    <dbReference type="NCBI Taxonomy" id="559304"/>
    <lineage>
        <taxon>Eukaryota</taxon>
        <taxon>Fungi</taxon>
        <taxon>Dikarya</taxon>
        <taxon>Ascomycota</taxon>
        <taxon>Saccharomycotina</taxon>
        <taxon>Pichiomycetes</taxon>
        <taxon>Debaryomycetaceae</taxon>
        <taxon>Millerozyma</taxon>
    </lineage>
</organism>
<feature type="region of interest" description="Disordered" evidence="1">
    <location>
        <begin position="454"/>
        <end position="497"/>
    </location>
</feature>
<sequence>MDDSFSYLRSAIDANWPPQSSPVKTRDIGNQGKLENHPYQNHRFSAYFGNMENKTLDESTGTSNRYSDDLSVKPDEKDLERNKRLDSVITVRTRKLSTPLYSPKKGSSAGGSAIIKSRELDADPGEKKMTQLLPDQRKTSSVATRLDNLSLQSISLNSSPSQYRKYGDCTFIPSRDTETRKDNLYFHSENPSQNTIFSTRENQEDQVLLESIKTSDPVSSASTLSRRKAIRSKKGSVYYRIKVFFARFLNKMKNFRGSPIPASSKRTGSIKRKMYRQQTLKRKFRLNPRNRSIKAANIHHQTPHYEVSPFTDQINIDGFKSPRSSTHDGKADLNDNIYQPLDPRGSKLEYGANDKNEQQRPLSAHLSKTNDQNYGTVPSPDHHISRHHADMKPVAPIDRKLQELQEGSYSKTLEANQRDKLVRLWRNYLCHVLRRRIQLRQEILLFESLAQAHSSSGSVSGAPTTGTGLSDVSMTLNNSPSARKPSKPNDADDKMPYNEDLINHGFSKYYHRNSVLNDMLDDSSDNDSVTKLSDFNDTPRNGIMTDSMSALSINA</sequence>
<dbReference type="OrthoDB" id="4087712at2759"/>